<feature type="compositionally biased region" description="Pro residues" evidence="1">
    <location>
        <begin position="14"/>
        <end position="31"/>
    </location>
</feature>
<name>A0A3N4HSF0_ASCIM</name>
<keyword evidence="3" id="KW-1185">Reference proteome</keyword>
<protein>
    <submittedName>
        <fullName evidence="2">Uncharacterized protein</fullName>
    </submittedName>
</protein>
<sequence>MSLSSPSSFHLLPTLPPQPTPPTPTMPPPYYDPRNRYFDQPRSRIEPPPPSHPDRRETPRYHNTPHYDPAYHSDGEGNPNHHSGHRATVSKKVHSWQREIPFGLPPEPSKRVEKARAYNTREGPTPSESLSVVHGIQQYYDRRYGQDAPAREGAGRYVSGSEVRREEREWDEYYRYKKREKPGEVDRFGRTMPHLF</sequence>
<feature type="compositionally biased region" description="Low complexity" evidence="1">
    <location>
        <begin position="1"/>
        <end position="13"/>
    </location>
</feature>
<proteinExistence type="predicted"/>
<dbReference type="Proteomes" id="UP000275078">
    <property type="component" value="Unassembled WGS sequence"/>
</dbReference>
<evidence type="ECO:0000313" key="3">
    <source>
        <dbReference type="Proteomes" id="UP000275078"/>
    </source>
</evidence>
<accession>A0A3N4HSF0</accession>
<organism evidence="2 3">
    <name type="scientific">Ascobolus immersus RN42</name>
    <dbReference type="NCBI Taxonomy" id="1160509"/>
    <lineage>
        <taxon>Eukaryota</taxon>
        <taxon>Fungi</taxon>
        <taxon>Dikarya</taxon>
        <taxon>Ascomycota</taxon>
        <taxon>Pezizomycotina</taxon>
        <taxon>Pezizomycetes</taxon>
        <taxon>Pezizales</taxon>
        <taxon>Ascobolaceae</taxon>
        <taxon>Ascobolus</taxon>
    </lineage>
</organism>
<feature type="compositionally biased region" description="Basic and acidic residues" evidence="1">
    <location>
        <begin position="33"/>
        <end position="45"/>
    </location>
</feature>
<gene>
    <name evidence="2" type="ORF">BJ508DRAFT_337901</name>
</gene>
<dbReference type="EMBL" id="ML119748">
    <property type="protein sequence ID" value="RPA76227.1"/>
    <property type="molecule type" value="Genomic_DNA"/>
</dbReference>
<reference evidence="2 3" key="1">
    <citation type="journal article" date="2018" name="Nat. Ecol. Evol.">
        <title>Pezizomycetes genomes reveal the molecular basis of ectomycorrhizal truffle lifestyle.</title>
        <authorList>
            <person name="Murat C."/>
            <person name="Payen T."/>
            <person name="Noel B."/>
            <person name="Kuo A."/>
            <person name="Morin E."/>
            <person name="Chen J."/>
            <person name="Kohler A."/>
            <person name="Krizsan K."/>
            <person name="Balestrini R."/>
            <person name="Da Silva C."/>
            <person name="Montanini B."/>
            <person name="Hainaut M."/>
            <person name="Levati E."/>
            <person name="Barry K.W."/>
            <person name="Belfiori B."/>
            <person name="Cichocki N."/>
            <person name="Clum A."/>
            <person name="Dockter R.B."/>
            <person name="Fauchery L."/>
            <person name="Guy J."/>
            <person name="Iotti M."/>
            <person name="Le Tacon F."/>
            <person name="Lindquist E.A."/>
            <person name="Lipzen A."/>
            <person name="Malagnac F."/>
            <person name="Mello A."/>
            <person name="Molinier V."/>
            <person name="Miyauchi S."/>
            <person name="Poulain J."/>
            <person name="Riccioni C."/>
            <person name="Rubini A."/>
            <person name="Sitrit Y."/>
            <person name="Splivallo R."/>
            <person name="Traeger S."/>
            <person name="Wang M."/>
            <person name="Zifcakova L."/>
            <person name="Wipf D."/>
            <person name="Zambonelli A."/>
            <person name="Paolocci F."/>
            <person name="Nowrousian M."/>
            <person name="Ottonello S."/>
            <person name="Baldrian P."/>
            <person name="Spatafora J.W."/>
            <person name="Henrissat B."/>
            <person name="Nagy L.G."/>
            <person name="Aury J.M."/>
            <person name="Wincker P."/>
            <person name="Grigoriev I.V."/>
            <person name="Bonfante P."/>
            <person name="Martin F.M."/>
        </authorList>
    </citation>
    <scope>NUCLEOTIDE SEQUENCE [LARGE SCALE GENOMIC DNA]</scope>
    <source>
        <strain evidence="2 3">RN42</strain>
    </source>
</reference>
<evidence type="ECO:0000313" key="2">
    <source>
        <dbReference type="EMBL" id="RPA76227.1"/>
    </source>
</evidence>
<dbReference type="AlphaFoldDB" id="A0A3N4HSF0"/>
<evidence type="ECO:0000256" key="1">
    <source>
        <dbReference type="SAM" id="MobiDB-lite"/>
    </source>
</evidence>
<feature type="compositionally biased region" description="Basic residues" evidence="1">
    <location>
        <begin position="82"/>
        <end position="95"/>
    </location>
</feature>
<feature type="region of interest" description="Disordered" evidence="1">
    <location>
        <begin position="1"/>
        <end position="132"/>
    </location>
</feature>